<dbReference type="InterPro" id="IPR033644">
    <property type="entry name" value="Ferrochelatase_C"/>
</dbReference>
<comment type="catalytic activity">
    <reaction evidence="11">
        <text>Fe-coproporphyrin III + 2 H(+) = coproporphyrin III + Fe(2+)</text>
        <dbReference type="Rhea" id="RHEA:49572"/>
        <dbReference type="ChEBI" id="CHEBI:15378"/>
        <dbReference type="ChEBI" id="CHEBI:29033"/>
        <dbReference type="ChEBI" id="CHEBI:68438"/>
        <dbReference type="ChEBI" id="CHEBI:131725"/>
        <dbReference type="EC" id="4.99.1.9"/>
    </reaction>
    <physiologicalReaction direction="right-to-left" evidence="11">
        <dbReference type="Rhea" id="RHEA:49574"/>
    </physiologicalReaction>
</comment>
<dbReference type="UniPathway" id="UPA00252"/>
<protein>
    <recommendedName>
        <fullName evidence="4 12">Coproporphyrin III ferrochelatase</fullName>
        <ecNumber evidence="3 12">4.99.1.9</ecNumber>
    </recommendedName>
</protein>
<evidence type="ECO:0000256" key="9">
    <source>
        <dbReference type="ARBA" id="ARBA00023239"/>
    </source>
</evidence>
<evidence type="ECO:0000256" key="3">
    <source>
        <dbReference type="ARBA" id="ARBA00013215"/>
    </source>
</evidence>
<evidence type="ECO:0000256" key="11">
    <source>
        <dbReference type="ARBA" id="ARBA00024536"/>
    </source>
</evidence>
<dbReference type="AlphaFoldDB" id="A0A4Z0GK57"/>
<gene>
    <name evidence="14" type="primary">hemH</name>
    <name evidence="12" type="synonym">cpfC</name>
    <name evidence="14" type="ORF">E4665_13255</name>
</gene>
<keyword evidence="5 12" id="KW-0963">Cytoplasm</keyword>
<dbReference type="CDD" id="cd03411">
    <property type="entry name" value="Ferrochelatase_N"/>
    <property type="match status" value="1"/>
</dbReference>
<evidence type="ECO:0000256" key="5">
    <source>
        <dbReference type="ARBA" id="ARBA00022490"/>
    </source>
</evidence>
<keyword evidence="8 12" id="KW-0350">Heme biosynthesis</keyword>
<dbReference type="GO" id="GO:0046872">
    <property type="term" value="F:metal ion binding"/>
    <property type="evidence" value="ECO:0007669"/>
    <property type="project" value="UniProtKB-UniRule"/>
</dbReference>
<sequence>MENKTIGLLVMAYGTPENPEQIEAYYTHIRHGRKPSEALLHDLKDRYQTIGGVSPLARITREQGEKLTDLLKQKTNGVTFKLYIGLKHTAPFIEDAVAQMAEDGIEEAVSLILAPHYSVFSVKIYNDRALAASQKSGGPKIHAINSWYDEPKFISFWSEQVNQVIAKVEDVTKTVVIFSAHSLPEKILANGDPYPDQVGKTAQLIADQAQLKDFAIGWQSAGKTGEPWIGPDVQDLTRRLYQEKGYESYIYCPIGFVAEHLEVLYDNDQTCKHLTAKLGVHYYRPEMPNANPKFIESLADVVAKKMAELDQINA</sequence>
<dbReference type="CDD" id="cd00419">
    <property type="entry name" value="Ferrochelatase_C"/>
    <property type="match status" value="1"/>
</dbReference>
<dbReference type="Proteomes" id="UP000298347">
    <property type="component" value="Unassembled WGS sequence"/>
</dbReference>
<dbReference type="Pfam" id="PF00762">
    <property type="entry name" value="Ferrochelatase"/>
    <property type="match status" value="1"/>
</dbReference>
<feature type="binding site" evidence="12">
    <location>
        <begin position="46"/>
        <end position="47"/>
    </location>
    <ligand>
        <name>Fe-coproporphyrin III</name>
        <dbReference type="ChEBI" id="CHEBI:68438"/>
    </ligand>
</feature>
<dbReference type="RefSeq" id="WP_135349276.1">
    <property type="nucleotide sequence ID" value="NZ_SRJD01000017.1"/>
</dbReference>
<keyword evidence="10 12" id="KW-0627">Porphyrin biosynthesis</keyword>
<comment type="subcellular location">
    <subcellularLocation>
        <location evidence="12 13">Cytoplasm</location>
    </subcellularLocation>
</comment>
<dbReference type="GO" id="GO:0004325">
    <property type="term" value="F:ferrochelatase activity"/>
    <property type="evidence" value="ECO:0007669"/>
    <property type="project" value="UniProtKB-UniRule"/>
</dbReference>
<dbReference type="NCBIfam" id="TIGR00109">
    <property type="entry name" value="hemH"/>
    <property type="match status" value="1"/>
</dbReference>
<comment type="function">
    <text evidence="12 13">Involved in coproporphyrin-dependent heme b biosynthesis. Catalyzes the insertion of ferrous iron into coproporphyrin III to form Fe-coproporphyrin III.</text>
</comment>
<dbReference type="InterPro" id="IPR001015">
    <property type="entry name" value="Ferrochelatase"/>
</dbReference>
<dbReference type="HAMAP" id="MF_00323">
    <property type="entry name" value="Ferrochelatase"/>
    <property type="match status" value="1"/>
</dbReference>
<feature type="binding site" evidence="12">
    <location>
        <position position="181"/>
    </location>
    <ligand>
        <name>Fe(2+)</name>
        <dbReference type="ChEBI" id="CHEBI:29033"/>
    </ligand>
</feature>
<evidence type="ECO:0000256" key="4">
    <source>
        <dbReference type="ARBA" id="ARBA00019484"/>
    </source>
</evidence>
<evidence type="ECO:0000256" key="6">
    <source>
        <dbReference type="ARBA" id="ARBA00022723"/>
    </source>
</evidence>
<dbReference type="GO" id="GO:0006783">
    <property type="term" value="P:heme biosynthetic process"/>
    <property type="evidence" value="ECO:0007669"/>
    <property type="project" value="UniProtKB-UniRule"/>
</dbReference>
<evidence type="ECO:0000256" key="13">
    <source>
        <dbReference type="RuleBase" id="RU000607"/>
    </source>
</evidence>
<keyword evidence="7 12" id="KW-0408">Iron</keyword>
<evidence type="ECO:0000313" key="14">
    <source>
        <dbReference type="EMBL" id="TGA97007.1"/>
    </source>
</evidence>
<dbReference type="PANTHER" id="PTHR11108:SF1">
    <property type="entry name" value="FERROCHELATASE, MITOCHONDRIAL"/>
    <property type="match status" value="1"/>
</dbReference>
<dbReference type="OrthoDB" id="9776380at2"/>
<name>A0A4Z0GK57_9BACL</name>
<dbReference type="EC" id="4.99.1.9" evidence="3 12"/>
<evidence type="ECO:0000256" key="7">
    <source>
        <dbReference type="ARBA" id="ARBA00023004"/>
    </source>
</evidence>
<evidence type="ECO:0000256" key="10">
    <source>
        <dbReference type="ARBA" id="ARBA00023244"/>
    </source>
</evidence>
<dbReference type="InterPro" id="IPR033659">
    <property type="entry name" value="Ferrochelatase_N"/>
</dbReference>
<feature type="binding site" description="axial binding residue" evidence="12">
    <location>
        <position position="13"/>
    </location>
    <ligand>
        <name>Fe-coproporphyrin III</name>
        <dbReference type="ChEBI" id="CHEBI:68438"/>
    </ligand>
    <ligandPart>
        <name>Fe</name>
        <dbReference type="ChEBI" id="CHEBI:18248"/>
    </ligandPart>
</feature>
<evidence type="ECO:0000256" key="8">
    <source>
        <dbReference type="ARBA" id="ARBA00023133"/>
    </source>
</evidence>
<organism evidence="14 15">
    <name type="scientific">Sporolactobacillus shoreae</name>
    <dbReference type="NCBI Taxonomy" id="1465501"/>
    <lineage>
        <taxon>Bacteria</taxon>
        <taxon>Bacillati</taxon>
        <taxon>Bacillota</taxon>
        <taxon>Bacilli</taxon>
        <taxon>Bacillales</taxon>
        <taxon>Sporolactobacillaceae</taxon>
        <taxon>Sporolactobacillus</taxon>
    </lineage>
</organism>
<dbReference type="PROSITE" id="PS00534">
    <property type="entry name" value="FERROCHELATASE"/>
    <property type="match status" value="1"/>
</dbReference>
<dbReference type="NCBIfam" id="NF009095">
    <property type="entry name" value="PRK12435.1"/>
    <property type="match status" value="1"/>
</dbReference>
<keyword evidence="9 12" id="KW-0456">Lyase</keyword>
<feature type="binding site" evidence="12">
    <location>
        <position position="125"/>
    </location>
    <ligand>
        <name>Fe-coproporphyrin III</name>
        <dbReference type="ChEBI" id="CHEBI:68438"/>
    </ligand>
</feature>
<dbReference type="PANTHER" id="PTHR11108">
    <property type="entry name" value="FERROCHELATASE"/>
    <property type="match status" value="1"/>
</dbReference>
<dbReference type="GO" id="GO:0005737">
    <property type="term" value="C:cytoplasm"/>
    <property type="evidence" value="ECO:0007669"/>
    <property type="project" value="UniProtKB-SubCell"/>
</dbReference>
<dbReference type="FunFam" id="3.40.50.1400:FF:000009">
    <property type="entry name" value="Ferrochelatase"/>
    <property type="match status" value="1"/>
</dbReference>
<comment type="pathway">
    <text evidence="1 12 13">Porphyrin-containing compound metabolism; protoheme biosynthesis.</text>
</comment>
<evidence type="ECO:0000256" key="12">
    <source>
        <dbReference type="HAMAP-Rule" id="MF_00323"/>
    </source>
</evidence>
<feature type="binding site" evidence="12">
    <location>
        <position position="30"/>
    </location>
    <ligand>
        <name>Fe-coproporphyrin III</name>
        <dbReference type="ChEBI" id="CHEBI:68438"/>
    </ligand>
</feature>
<reference evidence="14 15" key="1">
    <citation type="journal article" date="2015" name="Int. J. Syst. Evol. Microbiol.">
        <title>Sporolactobacillus shoreae sp. nov. and Sporolactobacillus spathodeae sp. nov., two spore-forming lactic acid bacteria isolated from tree barks in Thailand.</title>
        <authorList>
            <person name="Thamacharoensuk T."/>
            <person name="Kitahara M."/>
            <person name="Ohkuma M."/>
            <person name="Thongchul N."/>
            <person name="Tanasupawat S."/>
        </authorList>
    </citation>
    <scope>NUCLEOTIDE SEQUENCE [LARGE SCALE GENOMIC DNA]</scope>
    <source>
        <strain evidence="14 15">BK92</strain>
    </source>
</reference>
<dbReference type="SUPFAM" id="SSF53800">
    <property type="entry name" value="Chelatase"/>
    <property type="match status" value="1"/>
</dbReference>
<comment type="caution">
    <text evidence="14">The sequence shown here is derived from an EMBL/GenBank/DDBJ whole genome shotgun (WGS) entry which is preliminary data.</text>
</comment>
<proteinExistence type="inferred from homology"/>
<keyword evidence="15" id="KW-1185">Reference proteome</keyword>
<feature type="binding site" evidence="12">
    <location>
        <position position="262"/>
    </location>
    <ligand>
        <name>Fe(2+)</name>
        <dbReference type="ChEBI" id="CHEBI:29033"/>
    </ligand>
</feature>
<dbReference type="EMBL" id="SRJD01000017">
    <property type="protein sequence ID" value="TGA97007.1"/>
    <property type="molecule type" value="Genomic_DNA"/>
</dbReference>
<accession>A0A4Z0GK57</accession>
<evidence type="ECO:0000256" key="2">
    <source>
        <dbReference type="ARBA" id="ARBA00007718"/>
    </source>
</evidence>
<keyword evidence="6 12" id="KW-0479">Metal-binding</keyword>
<feature type="binding site" evidence="12">
    <location>
        <position position="54"/>
    </location>
    <ligand>
        <name>Fe-coproporphyrin III</name>
        <dbReference type="ChEBI" id="CHEBI:68438"/>
    </ligand>
</feature>
<evidence type="ECO:0000256" key="1">
    <source>
        <dbReference type="ARBA" id="ARBA00004744"/>
    </source>
</evidence>
<comment type="similarity">
    <text evidence="2 12 13">Belongs to the ferrochelatase family.</text>
</comment>
<dbReference type="InterPro" id="IPR019772">
    <property type="entry name" value="Ferrochelatase_AS"/>
</dbReference>
<evidence type="ECO:0000313" key="15">
    <source>
        <dbReference type="Proteomes" id="UP000298347"/>
    </source>
</evidence>
<dbReference type="Gene3D" id="3.40.50.1400">
    <property type="match status" value="2"/>
</dbReference>